<dbReference type="InterPro" id="IPR011009">
    <property type="entry name" value="Kinase-like_dom_sf"/>
</dbReference>
<evidence type="ECO:0000259" key="1">
    <source>
        <dbReference type="PROSITE" id="PS50011"/>
    </source>
</evidence>
<dbReference type="SMART" id="SM00220">
    <property type="entry name" value="S_TKc"/>
    <property type="match status" value="1"/>
</dbReference>
<dbReference type="AlphaFoldDB" id="A0AAN8A258"/>
<dbReference type="GO" id="GO:0005524">
    <property type="term" value="F:ATP binding"/>
    <property type="evidence" value="ECO:0007669"/>
    <property type="project" value="InterPro"/>
</dbReference>
<dbReference type="PROSITE" id="PS50011">
    <property type="entry name" value="PROTEIN_KINASE_DOM"/>
    <property type="match status" value="1"/>
</dbReference>
<accession>A0AAN8A258</accession>
<comment type="caution">
    <text evidence="2">The sequence shown here is derived from an EMBL/GenBank/DDBJ whole genome shotgun (WGS) entry which is preliminary data.</text>
</comment>
<evidence type="ECO:0000313" key="2">
    <source>
        <dbReference type="EMBL" id="KAK5701066.1"/>
    </source>
</evidence>
<gene>
    <name evidence="2" type="ORF">LTR97_005585</name>
</gene>
<name>A0AAN8A258_9PEZI</name>
<sequence>MPLVGLAAEFSGLDLRSDTSSEVARRDRPSTVTGAVAFQGNMLTVSVPHYVGEWSVNEQVQGVRNVFTTHHAKDLTDLAMLKLFSYKTKAEKTVYTNETDKLMDIARRLDNPDHDAKARGFVKYLSLLYVDPIEHGDLGAFDCGIVLTPYYSCTLQRYFELNGHRGLPFFLGLLAQLAKAIYALHSVGKVHGSITMENIGIDHQGGRLCLLNLGFTRDVPPGGISSRGIHTSHKGRGDLPFEVHQKGGSATWGQPVDIWAFGIIVYRIKFRKARPSWITVDGTEAFTGGDNPPKNNLVHRTALDEFNGIVKGLQSYDKKIIEHIAGYALAKDQSVRPKAANILTHSGKWMETPGQASAGASESRT</sequence>
<dbReference type="SUPFAM" id="SSF56112">
    <property type="entry name" value="Protein kinase-like (PK-like)"/>
    <property type="match status" value="1"/>
</dbReference>
<protein>
    <recommendedName>
        <fullName evidence="1">Protein kinase domain-containing protein</fullName>
    </recommendedName>
</protein>
<dbReference type="Gene3D" id="1.10.510.10">
    <property type="entry name" value="Transferase(Phosphotransferase) domain 1"/>
    <property type="match status" value="1"/>
</dbReference>
<dbReference type="EMBL" id="JAVRQU010000007">
    <property type="protein sequence ID" value="KAK5701066.1"/>
    <property type="molecule type" value="Genomic_DNA"/>
</dbReference>
<dbReference type="GO" id="GO:0004672">
    <property type="term" value="F:protein kinase activity"/>
    <property type="evidence" value="ECO:0007669"/>
    <property type="project" value="InterPro"/>
</dbReference>
<organism evidence="2 3">
    <name type="scientific">Elasticomyces elasticus</name>
    <dbReference type="NCBI Taxonomy" id="574655"/>
    <lineage>
        <taxon>Eukaryota</taxon>
        <taxon>Fungi</taxon>
        <taxon>Dikarya</taxon>
        <taxon>Ascomycota</taxon>
        <taxon>Pezizomycotina</taxon>
        <taxon>Dothideomycetes</taxon>
        <taxon>Dothideomycetidae</taxon>
        <taxon>Mycosphaerellales</taxon>
        <taxon>Teratosphaeriaceae</taxon>
        <taxon>Elasticomyces</taxon>
    </lineage>
</organism>
<feature type="domain" description="Protein kinase" evidence="1">
    <location>
        <begin position="45"/>
        <end position="350"/>
    </location>
</feature>
<dbReference type="InterPro" id="IPR000719">
    <property type="entry name" value="Prot_kinase_dom"/>
</dbReference>
<reference evidence="2" key="1">
    <citation type="submission" date="2023-08" db="EMBL/GenBank/DDBJ databases">
        <title>Black Yeasts Isolated from many extreme environments.</title>
        <authorList>
            <person name="Coleine C."/>
            <person name="Stajich J.E."/>
            <person name="Selbmann L."/>
        </authorList>
    </citation>
    <scope>NUCLEOTIDE SEQUENCE</scope>
    <source>
        <strain evidence="2">CCFEE 5810</strain>
    </source>
</reference>
<proteinExistence type="predicted"/>
<dbReference type="Proteomes" id="UP001310594">
    <property type="component" value="Unassembled WGS sequence"/>
</dbReference>
<evidence type="ECO:0000313" key="3">
    <source>
        <dbReference type="Proteomes" id="UP001310594"/>
    </source>
</evidence>